<comment type="caution">
    <text evidence="2">The sequence shown here is derived from an EMBL/GenBank/DDBJ whole genome shotgun (WGS) entry which is preliminary data.</text>
</comment>
<dbReference type="Gene3D" id="2.40.70.10">
    <property type="entry name" value="Acid Proteases"/>
    <property type="match status" value="1"/>
</dbReference>
<keyword evidence="1" id="KW-0472">Membrane</keyword>
<dbReference type="AlphaFoldDB" id="A0AAJ2B5P0"/>
<dbReference type="EMBL" id="JAVIZC010000001">
    <property type="protein sequence ID" value="MDR6099824.1"/>
    <property type="molecule type" value="Genomic_DNA"/>
</dbReference>
<protein>
    <submittedName>
        <fullName evidence="2">Aspartyl protease family protein</fullName>
    </submittedName>
</protein>
<dbReference type="Pfam" id="PF13650">
    <property type="entry name" value="Asp_protease_2"/>
    <property type="match status" value="1"/>
</dbReference>
<feature type="transmembrane region" description="Helical" evidence="1">
    <location>
        <begin position="60"/>
        <end position="76"/>
    </location>
</feature>
<proteinExistence type="predicted"/>
<dbReference type="InterPro" id="IPR034122">
    <property type="entry name" value="Retropepsin-like_bacterial"/>
</dbReference>
<dbReference type="InterPro" id="IPR001969">
    <property type="entry name" value="Aspartic_peptidase_AS"/>
</dbReference>
<dbReference type="PROSITE" id="PS00141">
    <property type="entry name" value="ASP_PROTEASE"/>
    <property type="match status" value="1"/>
</dbReference>
<dbReference type="InterPro" id="IPR021109">
    <property type="entry name" value="Peptidase_aspartic_dom_sf"/>
</dbReference>
<dbReference type="RefSeq" id="WP_309768972.1">
    <property type="nucleotide sequence ID" value="NZ_JAVIZC010000001.1"/>
</dbReference>
<gene>
    <name evidence="2" type="ORF">QE369_000002</name>
</gene>
<dbReference type="Proteomes" id="UP001255601">
    <property type="component" value="Unassembled WGS sequence"/>
</dbReference>
<evidence type="ECO:0000256" key="1">
    <source>
        <dbReference type="SAM" id="Phobius"/>
    </source>
</evidence>
<evidence type="ECO:0000313" key="3">
    <source>
        <dbReference type="Proteomes" id="UP001255601"/>
    </source>
</evidence>
<keyword evidence="1" id="KW-0812">Transmembrane</keyword>
<evidence type="ECO:0000313" key="2">
    <source>
        <dbReference type="EMBL" id="MDR6099824.1"/>
    </source>
</evidence>
<feature type="transmembrane region" description="Helical" evidence="1">
    <location>
        <begin position="5"/>
        <end position="21"/>
    </location>
</feature>
<dbReference type="SUPFAM" id="SSF50630">
    <property type="entry name" value="Acid proteases"/>
    <property type="match status" value="1"/>
</dbReference>
<name>A0AAJ2B5P0_9HYPH</name>
<dbReference type="InterPro" id="IPR011969">
    <property type="entry name" value="Clan_AA_Asp_peptidase_C"/>
</dbReference>
<keyword evidence="2" id="KW-0378">Hydrolase</keyword>
<reference evidence="2" key="1">
    <citation type="submission" date="2023-08" db="EMBL/GenBank/DDBJ databases">
        <title>Functional and genomic diversity of the sorghum phyllosphere microbiome.</title>
        <authorList>
            <person name="Shade A."/>
        </authorList>
    </citation>
    <scope>NUCLEOTIDE SEQUENCE</scope>
    <source>
        <strain evidence="2">SORGH_AS_0974</strain>
    </source>
</reference>
<dbReference type="NCBIfam" id="TIGR02281">
    <property type="entry name" value="clan_AA_DTGA"/>
    <property type="match status" value="1"/>
</dbReference>
<accession>A0AAJ2B5P0</accession>
<organism evidence="2 3">
    <name type="scientific">Agrobacterium larrymoorei</name>
    <dbReference type="NCBI Taxonomy" id="160699"/>
    <lineage>
        <taxon>Bacteria</taxon>
        <taxon>Pseudomonadati</taxon>
        <taxon>Pseudomonadota</taxon>
        <taxon>Alphaproteobacteria</taxon>
        <taxon>Hyphomicrobiales</taxon>
        <taxon>Rhizobiaceae</taxon>
        <taxon>Rhizobium/Agrobacterium group</taxon>
        <taxon>Agrobacterium</taxon>
    </lineage>
</organism>
<keyword evidence="2" id="KW-0645">Protease</keyword>
<dbReference type="GO" id="GO:0004190">
    <property type="term" value="F:aspartic-type endopeptidase activity"/>
    <property type="evidence" value="ECO:0007669"/>
    <property type="project" value="InterPro"/>
</dbReference>
<dbReference type="GO" id="GO:0006508">
    <property type="term" value="P:proteolysis"/>
    <property type="evidence" value="ECO:0007669"/>
    <property type="project" value="UniProtKB-KW"/>
</dbReference>
<sequence>MRSVVYVLVISAIGCAFFLHNNGGETVFGNLLIILPWALLGIASILIAANHTKFVTEIQIGIWAAIATSLMFFYISRDDITRQGRRLMAAIVPGHPIQLGSASSEVLIYKNAGSHFETQVRINGLDIRMLADTGATDIVLTSEDARLLGFHPEHLEYDVPVRTAAGLTNTAAVTLNYLSIGPIKRSSVPALVSQPDELEQSLLGMTFISTLKSFHMTSDELRLED</sequence>
<keyword evidence="1" id="KW-1133">Transmembrane helix</keyword>
<dbReference type="CDD" id="cd05483">
    <property type="entry name" value="retropepsin_like_bacteria"/>
    <property type="match status" value="1"/>
</dbReference>
<dbReference type="PROSITE" id="PS51257">
    <property type="entry name" value="PROKAR_LIPOPROTEIN"/>
    <property type="match status" value="1"/>
</dbReference>
<feature type="transmembrane region" description="Helical" evidence="1">
    <location>
        <begin position="27"/>
        <end position="48"/>
    </location>
</feature>